<keyword evidence="5" id="KW-1185">Reference proteome</keyword>
<organism evidence="4 5">
    <name type="scientific">Ornithinimicrobium tianjinense</name>
    <dbReference type="NCBI Taxonomy" id="1195761"/>
    <lineage>
        <taxon>Bacteria</taxon>
        <taxon>Bacillati</taxon>
        <taxon>Actinomycetota</taxon>
        <taxon>Actinomycetes</taxon>
        <taxon>Micrococcales</taxon>
        <taxon>Ornithinimicrobiaceae</taxon>
        <taxon>Ornithinimicrobium</taxon>
    </lineage>
</organism>
<proteinExistence type="predicted"/>
<name>A0A917BEZ5_9MICO</name>
<dbReference type="Pfam" id="PF00196">
    <property type="entry name" value="GerE"/>
    <property type="match status" value="1"/>
</dbReference>
<dbReference type="InterPro" id="IPR027417">
    <property type="entry name" value="P-loop_NTPase"/>
</dbReference>
<reference evidence="4" key="2">
    <citation type="submission" date="2020-09" db="EMBL/GenBank/DDBJ databases">
        <authorList>
            <person name="Sun Q."/>
            <person name="Zhou Y."/>
        </authorList>
    </citation>
    <scope>NUCLEOTIDE SEQUENCE</scope>
    <source>
        <strain evidence="4">CGMCC 1.12160</strain>
    </source>
</reference>
<dbReference type="PANTHER" id="PTHR16305">
    <property type="entry name" value="TESTICULAR SOLUBLE ADENYLYL CYCLASE"/>
    <property type="match status" value="1"/>
</dbReference>
<keyword evidence="1" id="KW-0547">Nucleotide-binding</keyword>
<dbReference type="InterPro" id="IPR011990">
    <property type="entry name" value="TPR-like_helical_dom_sf"/>
</dbReference>
<evidence type="ECO:0000256" key="2">
    <source>
        <dbReference type="ARBA" id="ARBA00022840"/>
    </source>
</evidence>
<dbReference type="Gene3D" id="1.25.40.10">
    <property type="entry name" value="Tetratricopeptide repeat domain"/>
    <property type="match status" value="1"/>
</dbReference>
<dbReference type="CDD" id="cd06170">
    <property type="entry name" value="LuxR_C_like"/>
    <property type="match status" value="1"/>
</dbReference>
<dbReference type="EMBL" id="BMEM01000001">
    <property type="protein sequence ID" value="GGF39669.1"/>
    <property type="molecule type" value="Genomic_DNA"/>
</dbReference>
<evidence type="ECO:0000313" key="4">
    <source>
        <dbReference type="EMBL" id="GGF39669.1"/>
    </source>
</evidence>
<comment type="caution">
    <text evidence="4">The sequence shown here is derived from an EMBL/GenBank/DDBJ whole genome shotgun (WGS) entry which is preliminary data.</text>
</comment>
<dbReference type="Gene3D" id="1.10.10.10">
    <property type="entry name" value="Winged helix-like DNA-binding domain superfamily/Winged helix DNA-binding domain"/>
    <property type="match status" value="1"/>
</dbReference>
<dbReference type="PROSITE" id="PS50043">
    <property type="entry name" value="HTH_LUXR_2"/>
    <property type="match status" value="1"/>
</dbReference>
<gene>
    <name evidence="4" type="ORF">GCM10011366_04120</name>
</gene>
<dbReference type="SUPFAM" id="SSF46894">
    <property type="entry name" value="C-terminal effector domain of the bipartite response regulators"/>
    <property type="match status" value="1"/>
</dbReference>
<dbReference type="GO" id="GO:0005737">
    <property type="term" value="C:cytoplasm"/>
    <property type="evidence" value="ECO:0007669"/>
    <property type="project" value="TreeGrafter"/>
</dbReference>
<dbReference type="SUPFAM" id="SSF48452">
    <property type="entry name" value="TPR-like"/>
    <property type="match status" value="2"/>
</dbReference>
<dbReference type="Proteomes" id="UP000605670">
    <property type="component" value="Unassembled WGS sequence"/>
</dbReference>
<dbReference type="PROSITE" id="PS00622">
    <property type="entry name" value="HTH_LUXR_1"/>
    <property type="match status" value="1"/>
</dbReference>
<dbReference type="InterPro" id="IPR016032">
    <property type="entry name" value="Sig_transdc_resp-reg_C-effctor"/>
</dbReference>
<dbReference type="PROSITE" id="PS00675">
    <property type="entry name" value="SIGMA54_INTERACT_1"/>
    <property type="match status" value="1"/>
</dbReference>
<dbReference type="PRINTS" id="PR00038">
    <property type="entry name" value="HTHLUXR"/>
</dbReference>
<dbReference type="GO" id="GO:0006355">
    <property type="term" value="P:regulation of DNA-templated transcription"/>
    <property type="evidence" value="ECO:0007669"/>
    <property type="project" value="InterPro"/>
</dbReference>
<dbReference type="GO" id="GO:0003677">
    <property type="term" value="F:DNA binding"/>
    <property type="evidence" value="ECO:0007669"/>
    <property type="project" value="InterPro"/>
</dbReference>
<dbReference type="GO" id="GO:0005524">
    <property type="term" value="F:ATP binding"/>
    <property type="evidence" value="ECO:0007669"/>
    <property type="project" value="UniProtKB-KW"/>
</dbReference>
<dbReference type="PANTHER" id="PTHR16305:SF35">
    <property type="entry name" value="TRANSCRIPTIONAL ACTIVATOR DOMAIN"/>
    <property type="match status" value="1"/>
</dbReference>
<dbReference type="Pfam" id="PF13191">
    <property type="entry name" value="AAA_16"/>
    <property type="match status" value="1"/>
</dbReference>
<dbReference type="InterPro" id="IPR036388">
    <property type="entry name" value="WH-like_DNA-bd_sf"/>
</dbReference>
<dbReference type="RefSeq" id="WP_188427942.1">
    <property type="nucleotide sequence ID" value="NZ_BAABKH010000010.1"/>
</dbReference>
<feature type="domain" description="HTH luxR-type" evidence="3">
    <location>
        <begin position="790"/>
        <end position="855"/>
    </location>
</feature>
<dbReference type="InterPro" id="IPR000792">
    <property type="entry name" value="Tscrpt_reg_LuxR_C"/>
</dbReference>
<dbReference type="AlphaFoldDB" id="A0A917BEZ5"/>
<evidence type="ECO:0000259" key="3">
    <source>
        <dbReference type="PROSITE" id="PS50043"/>
    </source>
</evidence>
<accession>A0A917BEZ5</accession>
<keyword evidence="2" id="KW-0067">ATP-binding</keyword>
<dbReference type="InterPro" id="IPR025662">
    <property type="entry name" value="Sigma_54_int_dom_ATP-bd_1"/>
</dbReference>
<evidence type="ECO:0000313" key="5">
    <source>
        <dbReference type="Proteomes" id="UP000605670"/>
    </source>
</evidence>
<dbReference type="InterPro" id="IPR041664">
    <property type="entry name" value="AAA_16"/>
</dbReference>
<dbReference type="SUPFAM" id="SSF52540">
    <property type="entry name" value="P-loop containing nucleoside triphosphate hydrolases"/>
    <property type="match status" value="1"/>
</dbReference>
<dbReference type="GO" id="GO:0004016">
    <property type="term" value="F:adenylate cyclase activity"/>
    <property type="evidence" value="ECO:0007669"/>
    <property type="project" value="TreeGrafter"/>
</dbReference>
<sequence length="861" mass="90705">MQLLERASQLAALEEYAADAAAGRARLVLVAGETGAGKSALVEALRRRVPTARWLTGACDGLFTPRPLGPLLDVAEQTGGELAAACRADSPARDQLFRLLLEELSGHDGLTVLVLEDLHWADRATLDLIHFLARRTSGLRLLLVLTYRDDAAGGGSDLTRLLGELARLGCTRTVGVPPLSRDAVATLTARSGLGPDELLRLTGGNPFFLTEVLQLASDHVPATARAAVLSRVSGLSAGARGLLDAVSLLGSRVDLDLVAAVTTVRAEHLDEILRSGVLSLADDELAFRHEIARRAVAGTVPAHQVAAVHRAALTELVRRGCRDDARLAYHADGAGDPAAVLVHAPAAGEAAAALGAHRQSVEHYTRAARHAAALPPAQRADLLTRLSEELGLVDRWAEAADTAREALALCEEVDDAVRSAALLRLLSMALWRLARGAESRAAAERSVALLEPLGPGPELSSALAGLAGMFMTAGEHEAAIAHARRVRELAAPLGLAADLADADNAEGCSLAATGGDWLPLLTRSLQTSRQHGLHSQAGRALANLASMHLVDLRPDQALAAADEGLDYTTTYDVGTYARCIRGVRAETLEVLGRWDEALAEAEELLAGPASPENRLVPLLVSGRIRIRRGQAGVRALLAEASTTAARSDEPQFIVPTELALVEAAWVAGDVDGAVVHLRRAQERSAGVDLVVRGNLALWEARLHGIPDAAGLPEVYAVHLADPALAAARWTELGYAYEPALALLDAGDESSQREALVLLDDLGATAVADRARRLMRQSGVRQVPHGPRATTRAHPYGLTAREQEVLDLIREGRGNAEIAEALFISPKTVEHHVSAVLSKLGAVDRRAAALMAADPGLAAPAV</sequence>
<reference evidence="4" key="1">
    <citation type="journal article" date="2014" name="Int. J. Syst. Evol. Microbiol.">
        <title>Complete genome sequence of Corynebacterium casei LMG S-19264T (=DSM 44701T), isolated from a smear-ripened cheese.</title>
        <authorList>
            <consortium name="US DOE Joint Genome Institute (JGI-PGF)"/>
            <person name="Walter F."/>
            <person name="Albersmeier A."/>
            <person name="Kalinowski J."/>
            <person name="Ruckert C."/>
        </authorList>
    </citation>
    <scope>NUCLEOTIDE SEQUENCE</scope>
    <source>
        <strain evidence="4">CGMCC 1.12160</strain>
    </source>
</reference>
<protein>
    <submittedName>
        <fullName evidence="4">LuxR family transcriptional regulator</fullName>
    </submittedName>
</protein>
<dbReference type="SMART" id="SM00421">
    <property type="entry name" value="HTH_LUXR"/>
    <property type="match status" value="1"/>
</dbReference>
<evidence type="ECO:0000256" key="1">
    <source>
        <dbReference type="ARBA" id="ARBA00022741"/>
    </source>
</evidence>